<protein>
    <submittedName>
        <fullName evidence="2">Apple domain-containing protein</fullName>
    </submittedName>
</protein>
<dbReference type="Proteomes" id="UP000887580">
    <property type="component" value="Unplaced"/>
</dbReference>
<evidence type="ECO:0000313" key="1">
    <source>
        <dbReference type="Proteomes" id="UP000887580"/>
    </source>
</evidence>
<evidence type="ECO:0000313" key="2">
    <source>
        <dbReference type="WBParaSite" id="PS1159_v2.g12322.t1"/>
    </source>
</evidence>
<sequence>MLDKTMGEEIILSTTIPVTKPKPPPPQNPTKPTNSSIKLPSSSTNPAIAKELKLGGFFFLSKAECQKLCNQNLLKCVAYLYEQKNRGKCTLFQNFVDEKVTKSPNSTAVISKKN</sequence>
<proteinExistence type="predicted"/>
<organism evidence="1 2">
    <name type="scientific">Panagrolaimus sp. PS1159</name>
    <dbReference type="NCBI Taxonomy" id="55785"/>
    <lineage>
        <taxon>Eukaryota</taxon>
        <taxon>Metazoa</taxon>
        <taxon>Ecdysozoa</taxon>
        <taxon>Nematoda</taxon>
        <taxon>Chromadorea</taxon>
        <taxon>Rhabditida</taxon>
        <taxon>Tylenchina</taxon>
        <taxon>Panagrolaimomorpha</taxon>
        <taxon>Panagrolaimoidea</taxon>
        <taxon>Panagrolaimidae</taxon>
        <taxon>Panagrolaimus</taxon>
    </lineage>
</organism>
<accession>A0AC35EZL1</accession>
<name>A0AC35EZL1_9BILA</name>
<reference evidence="2" key="1">
    <citation type="submission" date="2022-11" db="UniProtKB">
        <authorList>
            <consortium name="WormBaseParasite"/>
        </authorList>
    </citation>
    <scope>IDENTIFICATION</scope>
</reference>
<dbReference type="WBParaSite" id="PS1159_v2.g12322.t1">
    <property type="protein sequence ID" value="PS1159_v2.g12322.t1"/>
    <property type="gene ID" value="PS1159_v2.g12322"/>
</dbReference>